<keyword evidence="4" id="KW-1185">Reference proteome</keyword>
<dbReference type="AlphaFoldDB" id="A0AAE0C0U4"/>
<evidence type="ECO:0000313" key="3">
    <source>
        <dbReference type="EMBL" id="KAK3270898.1"/>
    </source>
</evidence>
<sequence length="142" mass="15607">MFNSPRATTSPGPDPGTQSPPAHELNSLAKEVEKGVAADNNTEDSDSDADLPLALRRAKHQPQDPDSSSEDDTPLACRFLPKDYTFEMLDPGCFAVTAAGEENAADECSFTFKISRRRRSPPLHFVQVLEVDKVKKLEHAIR</sequence>
<reference evidence="2 4" key="1">
    <citation type="journal article" date="2015" name="Genome Biol. Evol.">
        <title>Comparative Genomics of a Bacterivorous Green Alga Reveals Evolutionary Causalities and Consequences of Phago-Mixotrophic Mode of Nutrition.</title>
        <authorList>
            <person name="Burns J.A."/>
            <person name="Paasch A."/>
            <person name="Narechania A."/>
            <person name="Kim E."/>
        </authorList>
    </citation>
    <scope>NUCLEOTIDE SEQUENCE [LARGE SCALE GENOMIC DNA]</scope>
    <source>
        <strain evidence="2">PLY_AMNH</strain>
    </source>
</reference>
<gene>
    <name evidence="3" type="ORF">CYMTET_20726</name>
    <name evidence="2" type="ORF">CYMTET_45160</name>
</gene>
<name>A0AAE0C0U4_9CHLO</name>
<evidence type="ECO:0000313" key="4">
    <source>
        <dbReference type="Proteomes" id="UP001190700"/>
    </source>
</evidence>
<feature type="compositionally biased region" description="Polar residues" evidence="1">
    <location>
        <begin position="1"/>
        <end position="20"/>
    </location>
</feature>
<evidence type="ECO:0000256" key="1">
    <source>
        <dbReference type="SAM" id="MobiDB-lite"/>
    </source>
</evidence>
<comment type="caution">
    <text evidence="2">The sequence shown here is derived from an EMBL/GenBank/DDBJ whole genome shotgun (WGS) entry which is preliminary data.</text>
</comment>
<organism evidence="2 4">
    <name type="scientific">Cymbomonas tetramitiformis</name>
    <dbReference type="NCBI Taxonomy" id="36881"/>
    <lineage>
        <taxon>Eukaryota</taxon>
        <taxon>Viridiplantae</taxon>
        <taxon>Chlorophyta</taxon>
        <taxon>Pyramimonadophyceae</taxon>
        <taxon>Pyramimonadales</taxon>
        <taxon>Pyramimonadaceae</taxon>
        <taxon>Cymbomonas</taxon>
    </lineage>
</organism>
<feature type="region of interest" description="Disordered" evidence="1">
    <location>
        <begin position="1"/>
        <end position="75"/>
    </location>
</feature>
<protein>
    <submittedName>
        <fullName evidence="2">Uncharacterized protein</fullName>
    </submittedName>
</protein>
<proteinExistence type="predicted"/>
<accession>A0AAE0C0U4</accession>
<dbReference type="EMBL" id="LGRX02030828">
    <property type="protein sequence ID" value="KAK3245262.1"/>
    <property type="molecule type" value="Genomic_DNA"/>
</dbReference>
<dbReference type="EMBL" id="LGRX02010146">
    <property type="protein sequence ID" value="KAK3270898.1"/>
    <property type="molecule type" value="Genomic_DNA"/>
</dbReference>
<evidence type="ECO:0000313" key="2">
    <source>
        <dbReference type="EMBL" id="KAK3245262.1"/>
    </source>
</evidence>
<reference evidence="2" key="2">
    <citation type="submission" date="2023-06" db="EMBL/GenBank/DDBJ databases">
        <title>Long-read-based genome assembly of the green algal bacterivore Cymbomonas tetramitiformis.</title>
        <authorList>
            <person name="Gyaltshen Y."/>
            <person name="Rozenberg A."/>
            <person name="Paasch A."/>
            <person name="Burns J.A."/>
            <person name="Warring S."/>
            <person name="Larson R."/>
            <person name="Maurer-Alcala X."/>
            <person name="Dacks J."/>
            <person name="Kim E."/>
        </authorList>
    </citation>
    <scope>NUCLEOTIDE SEQUENCE</scope>
    <source>
        <strain evidence="2">PLY_AMNH</strain>
    </source>
</reference>
<dbReference type="Proteomes" id="UP001190700">
    <property type="component" value="Unassembled WGS sequence"/>
</dbReference>